<name>A0A376K1E0_ECOLX</name>
<dbReference type="InterPro" id="IPR013783">
    <property type="entry name" value="Ig-like_fold"/>
</dbReference>
<dbReference type="NCBIfam" id="NF033510">
    <property type="entry name" value="Ca_tandemer"/>
    <property type="match status" value="2"/>
</dbReference>
<sequence>MLVDSALPGVTINPVATDDIINAAEAGVAQTISGQVTGAEDGDTVTITLGGNTYTATVGSNLTWSVSVPAADIQALGNGDLTVSASVTNQNGNTGSGSRDITIDANLPGLRVDTVAGDDVVNIIEHGQALVITGSSSGLAEGTLLTVTINNVEYITAVQADGSWSVGVTAAQVSAWPAGTVSIAVSGKVAPEIR</sequence>
<protein>
    <submittedName>
        <fullName evidence="1">Adhesin for cattle intestine colonization</fullName>
    </submittedName>
</protein>
<organism evidence="1 2">
    <name type="scientific">Escherichia coli</name>
    <dbReference type="NCBI Taxonomy" id="562"/>
    <lineage>
        <taxon>Bacteria</taxon>
        <taxon>Pseudomonadati</taxon>
        <taxon>Pseudomonadota</taxon>
        <taxon>Gammaproteobacteria</taxon>
        <taxon>Enterobacterales</taxon>
        <taxon>Enterobacteriaceae</taxon>
        <taxon>Escherichia</taxon>
    </lineage>
</organism>
<evidence type="ECO:0000313" key="1">
    <source>
        <dbReference type="EMBL" id="STE76653.1"/>
    </source>
</evidence>
<dbReference type="NCBIfam" id="NF012196">
    <property type="entry name" value="Ig_like_ice"/>
    <property type="match status" value="1"/>
</dbReference>
<dbReference type="InterPro" id="IPR049826">
    <property type="entry name" value="Ig-like_ice"/>
</dbReference>
<evidence type="ECO:0000313" key="2">
    <source>
        <dbReference type="Proteomes" id="UP000255201"/>
    </source>
</evidence>
<gene>
    <name evidence="1" type="primary">siiEA_11</name>
    <name evidence="1" type="ORF">NCTC10764_05240</name>
</gene>
<accession>A0A376K1E0</accession>
<dbReference type="Gene3D" id="2.60.40.10">
    <property type="entry name" value="Immunoglobulins"/>
    <property type="match status" value="2"/>
</dbReference>
<proteinExistence type="predicted"/>
<dbReference type="EMBL" id="UFZL01000003">
    <property type="protein sequence ID" value="STE76653.1"/>
    <property type="molecule type" value="Genomic_DNA"/>
</dbReference>
<dbReference type="AlphaFoldDB" id="A0A376K1E0"/>
<dbReference type="Proteomes" id="UP000255201">
    <property type="component" value="Unassembled WGS sequence"/>
</dbReference>
<reference evidence="1 2" key="1">
    <citation type="submission" date="2018-06" db="EMBL/GenBank/DDBJ databases">
        <authorList>
            <consortium name="Pathogen Informatics"/>
            <person name="Doyle S."/>
        </authorList>
    </citation>
    <scope>NUCLEOTIDE SEQUENCE [LARGE SCALE GENOMIC DNA]</scope>
    <source>
        <strain evidence="1 2">NCTC10764</strain>
    </source>
</reference>